<evidence type="ECO:0000256" key="5">
    <source>
        <dbReference type="ARBA" id="ARBA00022989"/>
    </source>
</evidence>
<dbReference type="EMBL" id="LT576035">
    <property type="protein sequence ID" value="SBN39897.1"/>
    <property type="molecule type" value="Genomic_DNA"/>
</dbReference>
<evidence type="ECO:0000256" key="4">
    <source>
        <dbReference type="ARBA" id="ARBA00022692"/>
    </source>
</evidence>
<gene>
    <name evidence="7" type="ORF">PFR_JS10_2254</name>
</gene>
<organism evidence="7">
    <name type="scientific">Propionibacterium freudenreichii</name>
    <dbReference type="NCBI Taxonomy" id="1744"/>
    <lineage>
        <taxon>Bacteria</taxon>
        <taxon>Bacillati</taxon>
        <taxon>Actinomycetota</taxon>
        <taxon>Actinomycetes</taxon>
        <taxon>Propionibacteriales</taxon>
        <taxon>Propionibacteriaceae</taxon>
        <taxon>Propionibacterium</taxon>
    </lineage>
</organism>
<proteinExistence type="predicted"/>
<comment type="subcellular location">
    <subcellularLocation>
        <location evidence="1">Cell membrane</location>
        <topology evidence="1">Multi-pass membrane protein</topology>
    </subcellularLocation>
</comment>
<dbReference type="InterPro" id="IPR036259">
    <property type="entry name" value="MFS_trans_sf"/>
</dbReference>
<reference evidence="7" key="1">
    <citation type="submission" date="2016-05" db="EMBL/GenBank/DDBJ databases">
        <authorList>
            <person name="Lavstsen T."/>
            <person name="Jespersen J.S."/>
        </authorList>
    </citation>
    <scope>NUCLEOTIDE SEQUENCE</scope>
    <source>
        <strain evidence="7">PFRJS10</strain>
    </source>
</reference>
<evidence type="ECO:0000256" key="1">
    <source>
        <dbReference type="ARBA" id="ARBA00004651"/>
    </source>
</evidence>
<evidence type="ECO:0000313" key="7">
    <source>
        <dbReference type="EMBL" id="SBN39897.1"/>
    </source>
</evidence>
<evidence type="ECO:0000256" key="2">
    <source>
        <dbReference type="ARBA" id="ARBA00022448"/>
    </source>
</evidence>
<evidence type="ECO:0000256" key="3">
    <source>
        <dbReference type="ARBA" id="ARBA00022475"/>
    </source>
</evidence>
<keyword evidence="3" id="KW-1003">Cell membrane</keyword>
<keyword evidence="6" id="KW-0472">Membrane</keyword>
<protein>
    <submittedName>
        <fullName evidence="7">Protein of hypothetical function DUF894</fullName>
    </submittedName>
</protein>
<dbReference type="SUPFAM" id="SSF103473">
    <property type="entry name" value="MFS general substrate transporter"/>
    <property type="match status" value="1"/>
</dbReference>
<dbReference type="PANTHER" id="PTHR23513:SF11">
    <property type="entry name" value="STAPHYLOFERRIN A TRANSPORTER"/>
    <property type="match status" value="1"/>
</dbReference>
<dbReference type="AlphaFoldDB" id="A0A2C7AT99"/>
<dbReference type="GO" id="GO:0005886">
    <property type="term" value="C:plasma membrane"/>
    <property type="evidence" value="ECO:0007669"/>
    <property type="project" value="UniProtKB-SubCell"/>
</dbReference>
<keyword evidence="2" id="KW-0813">Transport</keyword>
<accession>A0A2C7AT99</accession>
<dbReference type="RefSeq" id="WP_057374966.1">
    <property type="nucleotide sequence ID" value="NZ_CCYP01000059.1"/>
</dbReference>
<evidence type="ECO:0000256" key="6">
    <source>
        <dbReference type="ARBA" id="ARBA00023136"/>
    </source>
</evidence>
<sequence>MPREELPQASSLGSITVNGARAIGPAIAGIIVVASGPAMVFGINAVSFLAVALALVLWRRGTQQQPAVREQVLPGLLSGMRYVRSAPGIRRILIRCVLFAFPGCALWALLPTAAHDLMGTNAAGYSTLLVLLGVGAIIGALLMDKVRQIMSNSTALFISAIVFGLGTLAVAKVSLQVMWPIALISGIAWILSLTTLNVAMQLTLPEWVRARGLSVYLLVFMGSQAIGSFIWGIVADRVGVAWTLVVAGVFLLLAGLSVPLLPLIKVKGKLDRNVVALSTDLPVLSLDESKSDPVVVRSTYHVKKENIDAFREAMWPVRAARLRTGAASWQLLEQTDAEGSFAEEFTVPSWEEHILQHTVRWTGHEEDLLTAARALADDAPQVTHYMILGAPPVTNTGQMKS</sequence>
<keyword evidence="4" id="KW-0812">Transmembrane</keyword>
<dbReference type="Pfam" id="PF05977">
    <property type="entry name" value="MFS_3"/>
    <property type="match status" value="1"/>
</dbReference>
<name>A0A2C7AT99_9ACTN</name>
<dbReference type="PANTHER" id="PTHR23513">
    <property type="entry name" value="INTEGRAL MEMBRANE EFFLUX PROTEIN-RELATED"/>
    <property type="match status" value="1"/>
</dbReference>
<dbReference type="InterPro" id="IPR010290">
    <property type="entry name" value="TM_effector"/>
</dbReference>
<dbReference type="CDD" id="cd06173">
    <property type="entry name" value="MFS_MefA_like"/>
    <property type="match status" value="1"/>
</dbReference>
<keyword evidence="5" id="KW-1133">Transmembrane helix</keyword>
<dbReference type="Gene3D" id="1.20.1250.20">
    <property type="entry name" value="MFS general substrate transporter like domains"/>
    <property type="match status" value="1"/>
</dbReference>